<dbReference type="InterPro" id="IPR020472">
    <property type="entry name" value="WD40_PAC1"/>
</dbReference>
<evidence type="ECO:0000256" key="3">
    <source>
        <dbReference type="PROSITE-ProRule" id="PRU00221"/>
    </source>
</evidence>
<dbReference type="AlphaFoldDB" id="A0A8J6BVM8"/>
<dbReference type="InterPro" id="IPR015943">
    <property type="entry name" value="WD40/YVTN_repeat-like_dom_sf"/>
</dbReference>
<feature type="repeat" description="WD" evidence="3">
    <location>
        <begin position="217"/>
        <end position="257"/>
    </location>
</feature>
<accession>A0A8J6BVM8</accession>
<dbReference type="Gene3D" id="2.130.10.10">
    <property type="entry name" value="YVTN repeat-like/Quinoprotein amine dehydrogenase"/>
    <property type="match status" value="2"/>
</dbReference>
<keyword evidence="1 3" id="KW-0853">WD repeat</keyword>
<dbReference type="PANTHER" id="PTHR19848">
    <property type="entry name" value="WD40 REPEAT PROTEIN"/>
    <property type="match status" value="1"/>
</dbReference>
<proteinExistence type="predicted"/>
<dbReference type="PANTHER" id="PTHR19848:SF8">
    <property type="entry name" value="F-BOX AND WD REPEAT DOMAIN CONTAINING 7"/>
    <property type="match status" value="1"/>
</dbReference>
<comment type="caution">
    <text evidence="4">The sequence shown here is derived from an EMBL/GenBank/DDBJ whole genome shotgun (WGS) entry which is preliminary data.</text>
</comment>
<dbReference type="SUPFAM" id="SSF50978">
    <property type="entry name" value="WD40 repeat-like"/>
    <property type="match status" value="1"/>
</dbReference>
<dbReference type="PROSITE" id="PS50294">
    <property type="entry name" value="WD_REPEATS_REGION"/>
    <property type="match status" value="2"/>
</dbReference>
<dbReference type="CDD" id="cd00200">
    <property type="entry name" value="WD40"/>
    <property type="match status" value="1"/>
</dbReference>
<dbReference type="PRINTS" id="PR00320">
    <property type="entry name" value="GPROTEINBRPT"/>
</dbReference>
<dbReference type="PROSITE" id="PS00678">
    <property type="entry name" value="WD_REPEATS_1"/>
    <property type="match status" value="2"/>
</dbReference>
<evidence type="ECO:0000313" key="4">
    <source>
        <dbReference type="EMBL" id="KAG9391566.1"/>
    </source>
</evidence>
<evidence type="ECO:0000256" key="2">
    <source>
        <dbReference type="ARBA" id="ARBA00022737"/>
    </source>
</evidence>
<dbReference type="EMBL" id="JAHDYR010000053">
    <property type="protein sequence ID" value="KAG9391566.1"/>
    <property type="molecule type" value="Genomic_DNA"/>
</dbReference>
<dbReference type="PROSITE" id="PS50082">
    <property type="entry name" value="WD_REPEATS_2"/>
    <property type="match status" value="3"/>
</dbReference>
<reference evidence="4" key="1">
    <citation type="submission" date="2021-05" db="EMBL/GenBank/DDBJ databases">
        <title>A free-living protist that lacks canonical eukaryotic 1 DNA replication and segregation systems.</title>
        <authorList>
            <person name="Salas-Leiva D.E."/>
            <person name="Tromer E.C."/>
            <person name="Curtis B.A."/>
            <person name="Jerlstrom-Hultqvist J."/>
            <person name="Kolisko M."/>
            <person name="Yi Z."/>
            <person name="Salas-Leiva J.S."/>
            <person name="Gallot-Lavallee L."/>
            <person name="Kops G.J.P.L."/>
            <person name="Archibald J.M."/>
            <person name="Simpson A.G.B."/>
            <person name="Roger A.J."/>
        </authorList>
    </citation>
    <scope>NUCLEOTIDE SEQUENCE</scope>
    <source>
        <strain evidence="4">BICM</strain>
    </source>
</reference>
<dbReference type="Proteomes" id="UP000717585">
    <property type="component" value="Unassembled WGS sequence"/>
</dbReference>
<organism evidence="4 5">
    <name type="scientific">Carpediemonas membranifera</name>
    <dbReference type="NCBI Taxonomy" id="201153"/>
    <lineage>
        <taxon>Eukaryota</taxon>
        <taxon>Metamonada</taxon>
        <taxon>Carpediemonas-like organisms</taxon>
        <taxon>Carpediemonas</taxon>
    </lineage>
</organism>
<sequence length="337" mass="37490">MHFAKWIWGKLKKNIARMRVLIPYLVQFLRKLACYLRKLAEFAGLEWIPRDRVKSCIVSCKRKLQHNFLPIFCIAVSQAGLIASGVNTGDIKVWKAENPQDPYHYKTLKENTVELSKLYTDDELLMGKPTSIVTSLAFSQDGTKLVSGSSCDNKVRVWDVDAGECMMAGGHAHCVLSVAISPDNKTVVSGIPYKNEGTPTIHVWGLNMGSLTLKHTLKGHTNDVTSVTFSQDGALLASVSGKTIKLWDTRTWECVAVLTDHRDEVFCVAFSPDGRVLASGSHDKTIKLWDIESSEYLATLERVTTVLSLTFSTDGSTLYYGLENMTSMPFRIPHLAD</sequence>
<dbReference type="InterPro" id="IPR019775">
    <property type="entry name" value="WD40_repeat_CS"/>
</dbReference>
<keyword evidence="2" id="KW-0677">Repeat</keyword>
<feature type="repeat" description="WD" evidence="3">
    <location>
        <begin position="126"/>
        <end position="168"/>
    </location>
</feature>
<protein>
    <submittedName>
        <fullName evidence="4">WD domain, G-beta repeat</fullName>
    </submittedName>
</protein>
<dbReference type="OrthoDB" id="2615105at2759"/>
<keyword evidence="5" id="KW-1185">Reference proteome</keyword>
<gene>
    <name evidence="4" type="ORF">J8273_6331</name>
</gene>
<dbReference type="InterPro" id="IPR036322">
    <property type="entry name" value="WD40_repeat_dom_sf"/>
</dbReference>
<name>A0A8J6BVM8_9EUKA</name>
<dbReference type="Pfam" id="PF00400">
    <property type="entry name" value="WD40"/>
    <property type="match status" value="4"/>
</dbReference>
<evidence type="ECO:0000256" key="1">
    <source>
        <dbReference type="ARBA" id="ARBA00022574"/>
    </source>
</evidence>
<evidence type="ECO:0000313" key="5">
    <source>
        <dbReference type="Proteomes" id="UP000717585"/>
    </source>
</evidence>
<dbReference type="InterPro" id="IPR001680">
    <property type="entry name" value="WD40_rpt"/>
</dbReference>
<feature type="repeat" description="WD" evidence="3">
    <location>
        <begin position="258"/>
        <end position="299"/>
    </location>
</feature>
<dbReference type="SMART" id="SM00320">
    <property type="entry name" value="WD40"/>
    <property type="match status" value="5"/>
</dbReference>